<proteinExistence type="inferred from homology"/>
<evidence type="ECO:0000256" key="6">
    <source>
        <dbReference type="ARBA" id="ARBA00023242"/>
    </source>
</evidence>
<comment type="subcellular location">
    <subcellularLocation>
        <location evidence="1">Nucleus</location>
    </subcellularLocation>
</comment>
<evidence type="ECO:0000313" key="8">
    <source>
        <dbReference type="EMBL" id="KAJ3616784.1"/>
    </source>
</evidence>
<dbReference type="GO" id="GO:0005634">
    <property type="term" value="C:nucleus"/>
    <property type="evidence" value="ECO:0007669"/>
    <property type="project" value="UniProtKB-SubCell"/>
</dbReference>
<evidence type="ECO:0000313" key="9">
    <source>
        <dbReference type="Proteomes" id="UP001168821"/>
    </source>
</evidence>
<dbReference type="InterPro" id="IPR013520">
    <property type="entry name" value="Ribonucl_H"/>
</dbReference>
<name>A0AA38M0F2_9CUCU</name>
<accession>A0AA38M0F2</accession>
<dbReference type="GO" id="GO:0004527">
    <property type="term" value="F:exonuclease activity"/>
    <property type="evidence" value="ECO:0007669"/>
    <property type="project" value="UniProtKB-KW"/>
</dbReference>
<keyword evidence="6" id="KW-0539">Nucleus</keyword>
<evidence type="ECO:0000256" key="1">
    <source>
        <dbReference type="ARBA" id="ARBA00004123"/>
    </source>
</evidence>
<evidence type="ECO:0000256" key="2">
    <source>
        <dbReference type="ARBA" id="ARBA00006357"/>
    </source>
</evidence>
<evidence type="ECO:0000256" key="5">
    <source>
        <dbReference type="ARBA" id="ARBA00022839"/>
    </source>
</evidence>
<dbReference type="AlphaFoldDB" id="A0AA38M0F2"/>
<dbReference type="PANTHER" id="PTHR12801">
    <property type="entry name" value="RNA EXONUCLEASE REXO1 / RECO3 FAMILY MEMBER-RELATED"/>
    <property type="match status" value="1"/>
</dbReference>
<dbReference type="InterPro" id="IPR047021">
    <property type="entry name" value="REXO1/3/4-like"/>
</dbReference>
<keyword evidence="5" id="KW-0269">Exonuclease</keyword>
<feature type="domain" description="Exonuclease" evidence="7">
    <location>
        <begin position="1"/>
        <end position="106"/>
    </location>
</feature>
<dbReference type="InterPro" id="IPR036397">
    <property type="entry name" value="RNaseH_sf"/>
</dbReference>
<dbReference type="PANTHER" id="PTHR12801:SF115">
    <property type="entry name" value="FI18136P1-RELATED"/>
    <property type="match status" value="1"/>
</dbReference>
<comment type="similarity">
    <text evidence="2">Belongs to the REXO1/REXO3 family.</text>
</comment>
<dbReference type="EMBL" id="JALNTZ010002855">
    <property type="protein sequence ID" value="KAJ3616784.1"/>
    <property type="molecule type" value="Genomic_DNA"/>
</dbReference>
<comment type="caution">
    <text evidence="8">The sequence shown here is derived from an EMBL/GenBank/DDBJ whole genome shotgun (WGS) entry which is preliminary data.</text>
</comment>
<dbReference type="Gene3D" id="3.30.420.10">
    <property type="entry name" value="Ribonuclease H-like superfamily/Ribonuclease H"/>
    <property type="match status" value="1"/>
</dbReference>
<evidence type="ECO:0000256" key="4">
    <source>
        <dbReference type="ARBA" id="ARBA00022801"/>
    </source>
</evidence>
<dbReference type="SUPFAM" id="SSF53098">
    <property type="entry name" value="Ribonuclease H-like"/>
    <property type="match status" value="1"/>
</dbReference>
<dbReference type="GO" id="GO:0003676">
    <property type="term" value="F:nucleic acid binding"/>
    <property type="evidence" value="ECO:0007669"/>
    <property type="project" value="InterPro"/>
</dbReference>
<dbReference type="CDD" id="cd06145">
    <property type="entry name" value="REX1_like"/>
    <property type="match status" value="1"/>
</dbReference>
<keyword evidence="9" id="KW-1185">Reference proteome</keyword>
<dbReference type="InterPro" id="IPR034922">
    <property type="entry name" value="REX1-like_exo"/>
</dbReference>
<keyword evidence="3" id="KW-0540">Nuclease</keyword>
<protein>
    <recommendedName>
        <fullName evidence="7">Exonuclease domain-containing protein</fullName>
    </recommendedName>
</protein>
<dbReference type="SMART" id="SM00479">
    <property type="entry name" value="EXOIII"/>
    <property type="match status" value="1"/>
</dbReference>
<gene>
    <name evidence="8" type="ORF">Zmor_009023</name>
</gene>
<dbReference type="Pfam" id="PF00929">
    <property type="entry name" value="RNase_T"/>
    <property type="match status" value="1"/>
</dbReference>
<dbReference type="Proteomes" id="UP001168821">
    <property type="component" value="Unassembled WGS sequence"/>
</dbReference>
<evidence type="ECO:0000259" key="7">
    <source>
        <dbReference type="SMART" id="SM00479"/>
    </source>
</evidence>
<dbReference type="InterPro" id="IPR012337">
    <property type="entry name" value="RNaseH-like_sf"/>
</dbReference>
<reference evidence="8" key="1">
    <citation type="journal article" date="2023" name="G3 (Bethesda)">
        <title>Whole genome assemblies of Zophobas morio and Tenebrio molitor.</title>
        <authorList>
            <person name="Kaur S."/>
            <person name="Stinson S.A."/>
            <person name="diCenzo G.C."/>
        </authorList>
    </citation>
    <scope>NUCLEOTIDE SEQUENCE</scope>
    <source>
        <strain evidence="8">QUZm001</strain>
    </source>
</reference>
<sequence length="106" mass="12194">MCYTRKGSELARITILDEFENLVYDKLVLPAEEIIDYNTEFSGITSELLENVTVRIEDVQRELLEFIFSDTILVGHSLENDLLALKMCHELVIDTSILFPHPHGKQ</sequence>
<keyword evidence="4" id="KW-0378">Hydrolase</keyword>
<organism evidence="8 9">
    <name type="scientific">Zophobas morio</name>
    <dbReference type="NCBI Taxonomy" id="2755281"/>
    <lineage>
        <taxon>Eukaryota</taxon>
        <taxon>Metazoa</taxon>
        <taxon>Ecdysozoa</taxon>
        <taxon>Arthropoda</taxon>
        <taxon>Hexapoda</taxon>
        <taxon>Insecta</taxon>
        <taxon>Pterygota</taxon>
        <taxon>Neoptera</taxon>
        <taxon>Endopterygota</taxon>
        <taxon>Coleoptera</taxon>
        <taxon>Polyphaga</taxon>
        <taxon>Cucujiformia</taxon>
        <taxon>Tenebrionidae</taxon>
        <taxon>Zophobas</taxon>
    </lineage>
</organism>
<evidence type="ECO:0000256" key="3">
    <source>
        <dbReference type="ARBA" id="ARBA00022722"/>
    </source>
</evidence>